<protein>
    <submittedName>
        <fullName evidence="4">DnaD domain protein</fullName>
    </submittedName>
</protein>
<comment type="similarity">
    <text evidence="1">Belongs to the DnaB/DnaD family.</text>
</comment>
<feature type="region of interest" description="Disordered" evidence="2">
    <location>
        <begin position="98"/>
        <end position="144"/>
    </location>
</feature>
<dbReference type="InterPro" id="IPR006343">
    <property type="entry name" value="DnaB/C_C"/>
</dbReference>
<comment type="caution">
    <text evidence="4">The sequence shown here is derived from an EMBL/GenBank/DDBJ whole genome shotgun (WGS) entry which is preliminary data.</text>
</comment>
<evidence type="ECO:0000313" key="5">
    <source>
        <dbReference type="Proteomes" id="UP000306855"/>
    </source>
</evidence>
<dbReference type="NCBIfam" id="TIGR01446">
    <property type="entry name" value="DnaD_dom"/>
    <property type="match status" value="1"/>
</dbReference>
<dbReference type="Proteomes" id="UP000306855">
    <property type="component" value="Unassembled WGS sequence"/>
</dbReference>
<feature type="compositionally biased region" description="Basic and acidic residues" evidence="2">
    <location>
        <begin position="244"/>
        <end position="255"/>
    </location>
</feature>
<sequence>MELPSYYSILTADVRYDRRLGKPNARELYSEITALSNKDGYCHASNGYFARLYEVEERTISRWISLLEECGYLQREIIYEKDSKQVKERRLYPISSPLVRNVNTPRQKKQEGIDSGVGSPPDRNVQENNTSINTTSKNINNNTKQQADASNAFTAFQMSGATLNGFTMPQLVEYVDKLGDELVRHAIEYMSNSAPKASFNYLKRILDSYENTGITTVEQAIKLEKAFREKREQRRQSNSYKPKQTNDRDLSDKHYGTDADLEAEFFGEA</sequence>
<accession>A0A4S2EHN6</accession>
<dbReference type="Pfam" id="PF07261">
    <property type="entry name" value="DnaB_2"/>
    <property type="match status" value="1"/>
</dbReference>
<dbReference type="SUPFAM" id="SSF158499">
    <property type="entry name" value="DnaD domain-like"/>
    <property type="match status" value="1"/>
</dbReference>
<feature type="domain" description="DnaB/C C-terminal" evidence="3">
    <location>
        <begin position="159"/>
        <end position="222"/>
    </location>
</feature>
<name>A0A4S2EHN6_9LACO</name>
<proteinExistence type="inferred from homology"/>
<dbReference type="Gene3D" id="1.10.10.630">
    <property type="entry name" value="DnaD domain-like"/>
    <property type="match status" value="1"/>
</dbReference>
<organism evidence="4 5">
    <name type="scientific">Ligilactobacillus murinus</name>
    <dbReference type="NCBI Taxonomy" id="1622"/>
    <lineage>
        <taxon>Bacteria</taxon>
        <taxon>Bacillati</taxon>
        <taxon>Bacillota</taxon>
        <taxon>Bacilli</taxon>
        <taxon>Lactobacillales</taxon>
        <taxon>Lactobacillaceae</taxon>
        <taxon>Ligilactobacillus</taxon>
    </lineage>
</organism>
<evidence type="ECO:0000256" key="1">
    <source>
        <dbReference type="ARBA" id="ARBA00093462"/>
    </source>
</evidence>
<reference evidence="4 5" key="1">
    <citation type="submission" date="2019-04" db="EMBL/GenBank/DDBJ databases">
        <title>Microbes associate with the intestines of laboratory mice.</title>
        <authorList>
            <person name="Navarre W."/>
            <person name="Wong E."/>
            <person name="Huang K."/>
            <person name="Tropini C."/>
            <person name="Ng K."/>
            <person name="Yu B."/>
        </authorList>
    </citation>
    <scope>NUCLEOTIDE SEQUENCE [LARGE SCALE GENOMIC DNA]</scope>
    <source>
        <strain evidence="4 5">NM26_J9</strain>
    </source>
</reference>
<dbReference type="InterPro" id="IPR053162">
    <property type="entry name" value="DnaD"/>
</dbReference>
<dbReference type="PANTHER" id="PTHR37293:SF5">
    <property type="entry name" value="DNA REPLICATION PROTEIN"/>
    <property type="match status" value="1"/>
</dbReference>
<dbReference type="Pfam" id="PF13730">
    <property type="entry name" value="HTH_36"/>
    <property type="match status" value="1"/>
</dbReference>
<evidence type="ECO:0000313" key="4">
    <source>
        <dbReference type="EMBL" id="TGY55468.1"/>
    </source>
</evidence>
<dbReference type="EMBL" id="SRYK01000021">
    <property type="protein sequence ID" value="TGY55468.1"/>
    <property type="molecule type" value="Genomic_DNA"/>
</dbReference>
<dbReference type="AlphaFoldDB" id="A0A4S2EHN6"/>
<feature type="compositionally biased region" description="Low complexity" evidence="2">
    <location>
        <begin position="128"/>
        <end position="144"/>
    </location>
</feature>
<evidence type="ECO:0000256" key="2">
    <source>
        <dbReference type="SAM" id="MobiDB-lite"/>
    </source>
</evidence>
<evidence type="ECO:0000259" key="3">
    <source>
        <dbReference type="Pfam" id="PF07261"/>
    </source>
</evidence>
<gene>
    <name evidence="4" type="ORF">E5340_05525</name>
</gene>
<dbReference type="InterPro" id="IPR034829">
    <property type="entry name" value="DnaD-like_sf"/>
</dbReference>
<dbReference type="RefSeq" id="WP_135942092.1">
    <property type="nucleotide sequence ID" value="NZ_SRYK01000021.1"/>
</dbReference>
<feature type="region of interest" description="Disordered" evidence="2">
    <location>
        <begin position="228"/>
        <end position="255"/>
    </location>
</feature>
<dbReference type="PANTHER" id="PTHR37293">
    <property type="entry name" value="PHAGE REPLICATION PROTEIN-RELATED"/>
    <property type="match status" value="1"/>
</dbReference>